<evidence type="ECO:0000313" key="3">
    <source>
        <dbReference type="EMBL" id="KAK4564979.1"/>
    </source>
</evidence>
<dbReference type="Pfam" id="PF22909">
    <property type="entry name" value="Caulimovir_coat_dom"/>
    <property type="match status" value="1"/>
</dbReference>
<feature type="domain" description="DUF7746" evidence="2">
    <location>
        <begin position="125"/>
        <end position="196"/>
    </location>
</feature>
<protein>
    <recommendedName>
        <fullName evidence="2">DUF7746 domain-containing protein</fullName>
    </recommendedName>
</protein>
<proteinExistence type="predicted"/>
<sequence>MEELVKKEPVTPSLDTTSSSKLVTLDARKASRSLVKKKLVISSPKTTKSSRLVVLDVHTASSSSSTASSDSDKEIEKLENQFRGLEVKRLYQPTPTTLTKNWYPRPTPPDLQFKERNSHQFSVTSSKLYEWNIDGLAKQEILNKIHHMTMVANNYLNEGRSHIEVIELMSLGFISKLLQWWNNCLTEESKEDIKHAIQKDEEGTPIFDKCIGKGVPNGVSTLIYTVMKHFVRKPSNITSRIYDQLSNLRCKNLGEYRWYEDVFTTRVMHRSDCNSPFWKEKFINGLPRLFDEKVKEALSTPLGVIDYNDLTYGDISSTIRSEGIKMCRDLKIQSSKSKAKYEVGNFCTQYGLPSVIPKRKSKFRERDSSDRPHRKRTTAKYYRKQKFKTDDFYKK</sequence>
<feature type="region of interest" description="Disordered" evidence="1">
    <location>
        <begin position="1"/>
        <end position="20"/>
    </location>
</feature>
<dbReference type="AlphaFoldDB" id="A0AAN7ICI6"/>
<dbReference type="PANTHER" id="PTHR33054:SF9">
    <property type="entry name" value="CCHC-TYPE DOMAIN-CONTAINING PROTEIN"/>
    <property type="match status" value="1"/>
</dbReference>
<reference evidence="3 4" key="1">
    <citation type="journal article" date="2023" name="G3 (Bethesda)">
        <title>A haplotype-resolved chromosome-scale genome for Quercus rubra L. provides insights into the genetics of adaptive traits for red oak species.</title>
        <authorList>
            <person name="Kapoor B."/>
            <person name="Jenkins J."/>
            <person name="Schmutz J."/>
            <person name="Zhebentyayeva T."/>
            <person name="Kuelheim C."/>
            <person name="Coggeshall M."/>
            <person name="Heim C."/>
            <person name="Lasky J.R."/>
            <person name="Leites L."/>
            <person name="Islam-Faridi N."/>
            <person name="Romero-Severson J."/>
            <person name="DeLeo V.L."/>
            <person name="Lucas S.M."/>
            <person name="Lazic D."/>
            <person name="Gailing O."/>
            <person name="Carlson J."/>
            <person name="Staton M."/>
        </authorList>
    </citation>
    <scope>NUCLEOTIDE SEQUENCE [LARGE SCALE GENOMIC DNA]</scope>
    <source>
        <strain evidence="3">Pseudo-F2</strain>
    </source>
</reference>
<evidence type="ECO:0000259" key="2">
    <source>
        <dbReference type="Pfam" id="PF24925"/>
    </source>
</evidence>
<organism evidence="3 4">
    <name type="scientific">Quercus rubra</name>
    <name type="common">Northern red oak</name>
    <name type="synonym">Quercus borealis</name>
    <dbReference type="NCBI Taxonomy" id="3512"/>
    <lineage>
        <taxon>Eukaryota</taxon>
        <taxon>Viridiplantae</taxon>
        <taxon>Streptophyta</taxon>
        <taxon>Embryophyta</taxon>
        <taxon>Tracheophyta</taxon>
        <taxon>Spermatophyta</taxon>
        <taxon>Magnoliopsida</taxon>
        <taxon>eudicotyledons</taxon>
        <taxon>Gunneridae</taxon>
        <taxon>Pentapetalae</taxon>
        <taxon>rosids</taxon>
        <taxon>fabids</taxon>
        <taxon>Fagales</taxon>
        <taxon>Fagaceae</taxon>
        <taxon>Quercus</taxon>
    </lineage>
</organism>
<dbReference type="PANTHER" id="PTHR33054">
    <property type="entry name" value="CCHC-TYPE DOMAIN-CONTAINING PROTEIN"/>
    <property type="match status" value="1"/>
</dbReference>
<accession>A0AAN7ICI6</accession>
<evidence type="ECO:0000256" key="1">
    <source>
        <dbReference type="SAM" id="MobiDB-lite"/>
    </source>
</evidence>
<dbReference type="Proteomes" id="UP001324115">
    <property type="component" value="Unassembled WGS sequence"/>
</dbReference>
<keyword evidence="4" id="KW-1185">Reference proteome</keyword>
<evidence type="ECO:0000313" key="4">
    <source>
        <dbReference type="Proteomes" id="UP001324115"/>
    </source>
</evidence>
<feature type="region of interest" description="Disordered" evidence="1">
    <location>
        <begin position="360"/>
        <end position="380"/>
    </location>
</feature>
<dbReference type="Pfam" id="PF24925">
    <property type="entry name" value="DUF7746"/>
    <property type="match status" value="1"/>
</dbReference>
<gene>
    <name evidence="3" type="ORF">RGQ29_006856</name>
</gene>
<dbReference type="InterPro" id="IPR056648">
    <property type="entry name" value="DUF7746"/>
</dbReference>
<name>A0AAN7ICI6_QUERU</name>
<comment type="caution">
    <text evidence="3">The sequence shown here is derived from an EMBL/GenBank/DDBJ whole genome shotgun (WGS) entry which is preliminary data.</text>
</comment>
<dbReference type="EMBL" id="JAXUIC010000011">
    <property type="protein sequence ID" value="KAK4564979.1"/>
    <property type="molecule type" value="Genomic_DNA"/>
</dbReference>